<accession>A0A8J7UWS2</accession>
<feature type="repeat" description="TPR" evidence="3">
    <location>
        <begin position="583"/>
        <end position="616"/>
    </location>
</feature>
<proteinExistence type="predicted"/>
<feature type="repeat" description="TPR" evidence="3">
    <location>
        <begin position="414"/>
        <end position="447"/>
    </location>
</feature>
<name>A0A8J7UWS2_9BACT</name>
<evidence type="ECO:0000313" key="5">
    <source>
        <dbReference type="Proteomes" id="UP000673975"/>
    </source>
</evidence>
<dbReference type="InterPro" id="IPR011990">
    <property type="entry name" value="TPR-like_helical_dom_sf"/>
</dbReference>
<gene>
    <name evidence="4" type="ORF">NATSA_14985</name>
</gene>
<dbReference type="SUPFAM" id="SSF81901">
    <property type="entry name" value="HCP-like"/>
    <property type="match status" value="1"/>
</dbReference>
<dbReference type="PANTHER" id="PTHR44943">
    <property type="entry name" value="CELLULOSE SYNTHASE OPERON PROTEIN C"/>
    <property type="match status" value="1"/>
</dbReference>
<feature type="repeat" description="TPR" evidence="3">
    <location>
        <begin position="149"/>
        <end position="182"/>
    </location>
</feature>
<organism evidence="4 5">
    <name type="scientific">Natronogracilivirga saccharolytica</name>
    <dbReference type="NCBI Taxonomy" id="2812953"/>
    <lineage>
        <taxon>Bacteria</taxon>
        <taxon>Pseudomonadati</taxon>
        <taxon>Balneolota</taxon>
        <taxon>Balneolia</taxon>
        <taxon>Balneolales</taxon>
        <taxon>Cyclonatronaceae</taxon>
        <taxon>Natronogracilivirga</taxon>
    </lineage>
</organism>
<evidence type="ECO:0000256" key="2">
    <source>
        <dbReference type="ARBA" id="ARBA00022803"/>
    </source>
</evidence>
<dbReference type="SUPFAM" id="SSF48452">
    <property type="entry name" value="TPR-like"/>
    <property type="match status" value="2"/>
</dbReference>
<evidence type="ECO:0000313" key="4">
    <source>
        <dbReference type="EMBL" id="MBP3193981.1"/>
    </source>
</evidence>
<dbReference type="PROSITE" id="PS50005">
    <property type="entry name" value="TPR"/>
    <property type="match status" value="3"/>
</dbReference>
<dbReference type="EMBL" id="JAFIDN010000020">
    <property type="protein sequence ID" value="MBP3193981.1"/>
    <property type="molecule type" value="Genomic_DNA"/>
</dbReference>
<keyword evidence="5" id="KW-1185">Reference proteome</keyword>
<dbReference type="AlphaFoldDB" id="A0A8J7UWS2"/>
<reference evidence="4" key="1">
    <citation type="submission" date="2021-02" db="EMBL/GenBank/DDBJ databases">
        <title>Natronogracilivirga saccharolytica gen. nov. sp. nov. a new anaerobic, haloalkiliphilic carbohydrate-fermenting bacterium from soda lake and proposing of Cyclonatronumiaceae fam. nov. in the phylum Balneolaeota.</title>
        <authorList>
            <person name="Zhilina T.N."/>
            <person name="Sorokin D.Y."/>
            <person name="Zavarzina D.G."/>
            <person name="Toshchakov S.V."/>
            <person name="Kublanov I.V."/>
        </authorList>
    </citation>
    <scope>NUCLEOTIDE SEQUENCE</scope>
    <source>
        <strain evidence="4">Z-1702</strain>
    </source>
</reference>
<keyword evidence="2 3" id="KW-0802">TPR repeat</keyword>
<dbReference type="Pfam" id="PF13432">
    <property type="entry name" value="TPR_16"/>
    <property type="match status" value="3"/>
</dbReference>
<dbReference type="InterPro" id="IPR019734">
    <property type="entry name" value="TPR_rpt"/>
</dbReference>
<dbReference type="PANTHER" id="PTHR44943:SF8">
    <property type="entry name" value="TPR REPEAT-CONTAINING PROTEIN MJ0263"/>
    <property type="match status" value="1"/>
</dbReference>
<dbReference type="Proteomes" id="UP000673975">
    <property type="component" value="Unassembled WGS sequence"/>
</dbReference>
<sequence>MKKLATKPEFLGCILLIISIVIFASPALSQQASSDLERAYEKYQAEEHEQVIALIEPKIRHGYPPEGAFRLISSAYLLTGQPDKAYQAASEGAGHYPRSAELQVMMVDALRHDDPDRALEKLDDIITAFEEGELHSEGIGPDDFRQYKSRIHIMGGRAALDMSDFESAAAHFESAVTLDPDDISNYHHLLYSYLRAGEYDKVLEEYDALPSELQSDRTMVTLRSQALLELEEVGELSEIYRELYEENPDDLEQALVYGQLLMADNQILKANELFNNLLEKYPEERRIYDVLIEVNQQQMNYQGLAVLYEEMIQNFPDDDELPLKLAEVRQIRGEYDKAVAVYDSLIQNRGREYRFFRKQAAIHYRQGDAEKAYTKLGDAAGAIVVEEDTGDWAEDPDAETAGGPEEVTFRDDGIEWLFDMGKLSFDMGEYPDAAEYFTSYTRQAPQDSLGWKMLGRAYEYLNDLESAYEAYQAAISGGAFWPEAYTMIAGREYPLNEDTLYYALEHAVGEIEERKQLLGLQAQFAMRGKMQGDGGHLFYPAEDQLRDIMNSLDVLNDFIIESLPAARIRNMYDRLMQEYPDNSGAYELAASYFDSAGDEEQALLLYRSAADINPEDHRYHMSIASIKEEQGKYDQAVIWYERALGAGAASGVYRSLIRVHRENGTLDQLADRWLIRYQSTSVDPEFREYLIDALHRAGRRAEAREIAQDG</sequence>
<dbReference type="Gene3D" id="1.25.40.10">
    <property type="entry name" value="Tetratricopeptide repeat domain"/>
    <property type="match status" value="4"/>
</dbReference>
<dbReference type="RefSeq" id="WP_210513440.1">
    <property type="nucleotide sequence ID" value="NZ_JAFIDN010000020.1"/>
</dbReference>
<keyword evidence="1" id="KW-0677">Repeat</keyword>
<comment type="caution">
    <text evidence="4">The sequence shown here is derived from an EMBL/GenBank/DDBJ whole genome shotgun (WGS) entry which is preliminary data.</text>
</comment>
<dbReference type="SMART" id="SM00028">
    <property type="entry name" value="TPR"/>
    <property type="match status" value="5"/>
</dbReference>
<dbReference type="InterPro" id="IPR051685">
    <property type="entry name" value="Ycf3/AcsC/BcsC/TPR_MFPF"/>
</dbReference>
<evidence type="ECO:0000256" key="1">
    <source>
        <dbReference type="ARBA" id="ARBA00022737"/>
    </source>
</evidence>
<protein>
    <submittedName>
        <fullName evidence="4">Tetratricopeptide repeat protein</fullName>
    </submittedName>
</protein>
<evidence type="ECO:0000256" key="3">
    <source>
        <dbReference type="PROSITE-ProRule" id="PRU00339"/>
    </source>
</evidence>